<comment type="caution">
    <text evidence="1">The sequence shown here is derived from an EMBL/GenBank/DDBJ whole genome shotgun (WGS) entry which is preliminary data.</text>
</comment>
<protein>
    <recommendedName>
        <fullName evidence="3">LemA family protein</fullName>
    </recommendedName>
</protein>
<dbReference type="RefSeq" id="WP_263713435.1">
    <property type="nucleotide sequence ID" value="NZ_JAOWKX010000009.1"/>
</dbReference>
<dbReference type="Proteomes" id="UP001652504">
    <property type="component" value="Unassembled WGS sequence"/>
</dbReference>
<sequence>MVTFSIIGFLVLALIYFVLRSQTYQRELNQLKHALRTVDSQSKYSLNALAMLSGQLQNNYLAKLEAKRKHALINQEEYDLLYVLLSRVEQIVLRCIENQDTVEEAVKRAISDSQYDMDAFKTFISKQPSDVRMGWTKNTVGGFISACHLLCSQRVSHPNDANTSTSEAS</sequence>
<evidence type="ECO:0000313" key="1">
    <source>
        <dbReference type="EMBL" id="MCV2886144.1"/>
    </source>
</evidence>
<organism evidence="1 2">
    <name type="scientific">Fluctibacter corallii</name>
    <dbReference type="NCBI Taxonomy" id="2984329"/>
    <lineage>
        <taxon>Bacteria</taxon>
        <taxon>Pseudomonadati</taxon>
        <taxon>Pseudomonadota</taxon>
        <taxon>Gammaproteobacteria</taxon>
        <taxon>Alteromonadales</taxon>
        <taxon>Alteromonadaceae</taxon>
        <taxon>Fluctibacter</taxon>
    </lineage>
</organism>
<dbReference type="EMBL" id="JAOWKX010000009">
    <property type="protein sequence ID" value="MCV2886144.1"/>
    <property type="molecule type" value="Genomic_DNA"/>
</dbReference>
<keyword evidence="2" id="KW-1185">Reference proteome</keyword>
<gene>
    <name evidence="1" type="ORF">OE749_15735</name>
</gene>
<accession>A0ABT3ABU8</accession>
<evidence type="ECO:0008006" key="3">
    <source>
        <dbReference type="Google" id="ProtNLM"/>
    </source>
</evidence>
<name>A0ABT3ABU8_9ALTE</name>
<proteinExistence type="predicted"/>
<evidence type="ECO:0000313" key="2">
    <source>
        <dbReference type="Proteomes" id="UP001652504"/>
    </source>
</evidence>
<reference evidence="1 2" key="1">
    <citation type="submission" date="2022-10" db="EMBL/GenBank/DDBJ databases">
        <title>Aestuariibacter sp. AA17 isolated from Montipora capitata coral fragment.</title>
        <authorList>
            <person name="Emsley S.A."/>
            <person name="Pfannmuller K.M."/>
            <person name="Loughran R.M."/>
            <person name="Shlafstein M."/>
            <person name="Papke E."/>
            <person name="Saw J.H."/>
            <person name="Ushijima B."/>
            <person name="Videau P."/>
        </authorList>
    </citation>
    <scope>NUCLEOTIDE SEQUENCE [LARGE SCALE GENOMIC DNA]</scope>
    <source>
        <strain evidence="1 2">AA17</strain>
    </source>
</reference>